<evidence type="ECO:0000313" key="2">
    <source>
        <dbReference type="Proteomes" id="UP000269721"/>
    </source>
</evidence>
<proteinExistence type="predicted"/>
<protein>
    <submittedName>
        <fullName evidence="1">Uncharacterized protein</fullName>
    </submittedName>
</protein>
<feature type="non-terminal residue" evidence="1">
    <location>
        <position position="1"/>
    </location>
</feature>
<gene>
    <name evidence="1" type="ORF">BDK51DRAFT_20204</name>
</gene>
<accession>A0A4P9VXW8</accession>
<reference evidence="2" key="1">
    <citation type="journal article" date="2018" name="Nat. Microbiol.">
        <title>Leveraging single-cell genomics to expand the fungal tree of life.</title>
        <authorList>
            <person name="Ahrendt S.R."/>
            <person name="Quandt C.A."/>
            <person name="Ciobanu D."/>
            <person name="Clum A."/>
            <person name="Salamov A."/>
            <person name="Andreopoulos B."/>
            <person name="Cheng J.F."/>
            <person name="Woyke T."/>
            <person name="Pelin A."/>
            <person name="Henrissat B."/>
            <person name="Reynolds N.K."/>
            <person name="Benny G.L."/>
            <person name="Smith M.E."/>
            <person name="James T.Y."/>
            <person name="Grigoriev I.V."/>
        </authorList>
    </citation>
    <scope>NUCLEOTIDE SEQUENCE [LARGE SCALE GENOMIC DNA]</scope>
</reference>
<dbReference type="AlphaFoldDB" id="A0A4P9VXW8"/>
<organism evidence="1 2">
    <name type="scientific">Blyttiomyces helicus</name>
    <dbReference type="NCBI Taxonomy" id="388810"/>
    <lineage>
        <taxon>Eukaryota</taxon>
        <taxon>Fungi</taxon>
        <taxon>Fungi incertae sedis</taxon>
        <taxon>Chytridiomycota</taxon>
        <taxon>Chytridiomycota incertae sedis</taxon>
        <taxon>Chytridiomycetes</taxon>
        <taxon>Chytridiomycetes incertae sedis</taxon>
        <taxon>Blyttiomyces</taxon>
    </lineage>
</organism>
<name>A0A4P9VXW8_9FUNG</name>
<sequence length="51" mass="5742">HPNTRICVRLLCSCFKTGCFKLLCKCTRTSTELGRVPQSASCLQCHSQRLL</sequence>
<dbReference type="Proteomes" id="UP000269721">
    <property type="component" value="Unassembled WGS sequence"/>
</dbReference>
<keyword evidence="2" id="KW-1185">Reference proteome</keyword>
<evidence type="ECO:0000313" key="1">
    <source>
        <dbReference type="EMBL" id="RKO83138.1"/>
    </source>
</evidence>
<dbReference type="EMBL" id="ML001608">
    <property type="protein sequence ID" value="RKO83138.1"/>
    <property type="molecule type" value="Genomic_DNA"/>
</dbReference>